<protein>
    <submittedName>
        <fullName evidence="2">CHASE2 domain-containing protein</fullName>
    </submittedName>
</protein>
<gene>
    <name evidence="2" type="ORF">L0M14_17465</name>
</gene>
<proteinExistence type="predicted"/>
<keyword evidence="3" id="KW-1185">Reference proteome</keyword>
<evidence type="ECO:0000259" key="1">
    <source>
        <dbReference type="Pfam" id="PF05226"/>
    </source>
</evidence>
<evidence type="ECO:0000313" key="2">
    <source>
        <dbReference type="EMBL" id="UJF31589.1"/>
    </source>
</evidence>
<feature type="domain" description="CHASE2" evidence="1">
    <location>
        <begin position="21"/>
        <end position="107"/>
    </location>
</feature>
<dbReference type="InterPro" id="IPR007890">
    <property type="entry name" value="CHASE2"/>
</dbReference>
<dbReference type="Pfam" id="PF05226">
    <property type="entry name" value="CHASE2"/>
    <property type="match status" value="1"/>
</dbReference>
<dbReference type="Proteomes" id="UP001649230">
    <property type="component" value="Chromosome"/>
</dbReference>
<accession>A0ABY3SC82</accession>
<evidence type="ECO:0000313" key="3">
    <source>
        <dbReference type="Proteomes" id="UP001649230"/>
    </source>
</evidence>
<dbReference type="EMBL" id="CP090978">
    <property type="protein sequence ID" value="UJF31589.1"/>
    <property type="molecule type" value="Genomic_DNA"/>
</dbReference>
<dbReference type="RefSeq" id="WP_235117935.1">
    <property type="nucleotide sequence ID" value="NZ_CP090978.1"/>
</dbReference>
<name>A0ABY3SC82_9BACL</name>
<reference evidence="2 3" key="1">
    <citation type="journal article" date="2024" name="Int. J. Syst. Evol. Microbiol.">
        <title>Paenibacillus hexagrammi sp. nov., a novel bacterium isolated from the gut content of Hexagrammos agrammus.</title>
        <authorList>
            <person name="Jung H.K."/>
            <person name="Kim D.G."/>
            <person name="Zin H."/>
            <person name="Park J."/>
            <person name="Jung H."/>
            <person name="Kim Y.O."/>
            <person name="Kong H.J."/>
            <person name="Kim J.W."/>
            <person name="Kim Y.S."/>
        </authorList>
    </citation>
    <scope>NUCLEOTIDE SEQUENCE [LARGE SCALE GENOMIC DNA]</scope>
    <source>
        <strain evidence="2 3">YPD9-1</strain>
    </source>
</reference>
<sequence>MGKKNWIQPLAATLVLIVFSTFLYTAGSVGRLSYIEEPLQDFLRKTKSVDEREPEDRIKIVKIDDKSLKAIGKFPWDRAIYAQIIEKLEQSGAAAIGIDVVMAEPSKNPPQMIKHWQMFWPNIIMSSYQFKSITPLLSNPLVI</sequence>
<organism evidence="2 3">
    <name type="scientific">Paenibacillus hexagrammi</name>
    <dbReference type="NCBI Taxonomy" id="2908839"/>
    <lineage>
        <taxon>Bacteria</taxon>
        <taxon>Bacillati</taxon>
        <taxon>Bacillota</taxon>
        <taxon>Bacilli</taxon>
        <taxon>Bacillales</taxon>
        <taxon>Paenibacillaceae</taxon>
        <taxon>Paenibacillus</taxon>
    </lineage>
</organism>